<name>A0A9J6ECG6_RHIMP</name>
<keyword evidence="3" id="KW-1185">Reference proteome</keyword>
<protein>
    <submittedName>
        <fullName evidence="2">Uncharacterized protein</fullName>
    </submittedName>
</protein>
<feature type="compositionally biased region" description="Low complexity" evidence="1">
    <location>
        <begin position="71"/>
        <end position="103"/>
    </location>
</feature>
<feature type="compositionally biased region" description="Basic and acidic residues" evidence="1">
    <location>
        <begin position="122"/>
        <end position="136"/>
    </location>
</feature>
<dbReference type="EMBL" id="JABSTU010000005">
    <property type="protein sequence ID" value="KAH8032001.1"/>
    <property type="molecule type" value="Genomic_DNA"/>
</dbReference>
<sequence length="223" mass="24139">MPFATESYDARLSSSCASRCSWSNCSTTPAFGIWLLVPALPKPSPALYRNPDLQGCDMATVATPTCRKASRMISKSDSKSSFSGRSTSSRGPDTSASVSSPSSTRANLPELLALLETHGKIDESKRQRYDSEDRTEASVSRRRGGPPKTTNSGRRRATNAIHGCATVIGQHVSGLRTRKCSGQSLSKSSLEGGRPCIEWKLEQQAVTDSTAVIVRRRRQVFVV</sequence>
<reference evidence="2" key="2">
    <citation type="submission" date="2021-09" db="EMBL/GenBank/DDBJ databases">
        <authorList>
            <person name="Jia N."/>
            <person name="Wang J."/>
            <person name="Shi W."/>
            <person name="Du L."/>
            <person name="Sun Y."/>
            <person name="Zhan W."/>
            <person name="Jiang J."/>
            <person name="Wang Q."/>
            <person name="Zhang B."/>
            <person name="Ji P."/>
            <person name="Sakyi L.B."/>
            <person name="Cui X."/>
            <person name="Yuan T."/>
            <person name="Jiang B."/>
            <person name="Yang W."/>
            <person name="Lam T.T.-Y."/>
            <person name="Chang Q."/>
            <person name="Ding S."/>
            <person name="Wang X."/>
            <person name="Zhu J."/>
            <person name="Ruan X."/>
            <person name="Zhao L."/>
            <person name="Wei J."/>
            <person name="Que T."/>
            <person name="Du C."/>
            <person name="Cheng J."/>
            <person name="Dai P."/>
            <person name="Han X."/>
            <person name="Huang E."/>
            <person name="Gao Y."/>
            <person name="Liu J."/>
            <person name="Shao H."/>
            <person name="Ye R."/>
            <person name="Li L."/>
            <person name="Wei W."/>
            <person name="Wang X."/>
            <person name="Wang C."/>
            <person name="Huo Q."/>
            <person name="Li W."/>
            <person name="Guo W."/>
            <person name="Chen H."/>
            <person name="Chen S."/>
            <person name="Zhou L."/>
            <person name="Zhou L."/>
            <person name="Ni X."/>
            <person name="Tian J."/>
            <person name="Zhou Y."/>
            <person name="Sheng Y."/>
            <person name="Liu T."/>
            <person name="Pan Y."/>
            <person name="Xia L."/>
            <person name="Li J."/>
            <person name="Zhao F."/>
            <person name="Cao W."/>
        </authorList>
    </citation>
    <scope>NUCLEOTIDE SEQUENCE</scope>
    <source>
        <strain evidence="2">Rmic-2018</strain>
        <tissue evidence="2">Larvae</tissue>
    </source>
</reference>
<evidence type="ECO:0000313" key="2">
    <source>
        <dbReference type="EMBL" id="KAH8032001.1"/>
    </source>
</evidence>
<evidence type="ECO:0000256" key="1">
    <source>
        <dbReference type="SAM" id="MobiDB-lite"/>
    </source>
</evidence>
<reference evidence="2" key="1">
    <citation type="journal article" date="2020" name="Cell">
        <title>Large-Scale Comparative Analyses of Tick Genomes Elucidate Their Genetic Diversity and Vector Capacities.</title>
        <authorList>
            <consortium name="Tick Genome and Microbiome Consortium (TIGMIC)"/>
            <person name="Jia N."/>
            <person name="Wang J."/>
            <person name="Shi W."/>
            <person name="Du L."/>
            <person name="Sun Y."/>
            <person name="Zhan W."/>
            <person name="Jiang J.F."/>
            <person name="Wang Q."/>
            <person name="Zhang B."/>
            <person name="Ji P."/>
            <person name="Bell-Sakyi L."/>
            <person name="Cui X.M."/>
            <person name="Yuan T.T."/>
            <person name="Jiang B.G."/>
            <person name="Yang W.F."/>
            <person name="Lam T.T."/>
            <person name="Chang Q.C."/>
            <person name="Ding S.J."/>
            <person name="Wang X.J."/>
            <person name="Zhu J.G."/>
            <person name="Ruan X.D."/>
            <person name="Zhao L."/>
            <person name="Wei J.T."/>
            <person name="Ye R.Z."/>
            <person name="Que T.C."/>
            <person name="Du C.H."/>
            <person name="Zhou Y.H."/>
            <person name="Cheng J.X."/>
            <person name="Dai P.F."/>
            <person name="Guo W.B."/>
            <person name="Han X.H."/>
            <person name="Huang E.J."/>
            <person name="Li L.F."/>
            <person name="Wei W."/>
            <person name="Gao Y.C."/>
            <person name="Liu J.Z."/>
            <person name="Shao H.Z."/>
            <person name="Wang X."/>
            <person name="Wang C.C."/>
            <person name="Yang T.C."/>
            <person name="Huo Q.B."/>
            <person name="Li W."/>
            <person name="Chen H.Y."/>
            <person name="Chen S.E."/>
            <person name="Zhou L.G."/>
            <person name="Ni X.B."/>
            <person name="Tian J.H."/>
            <person name="Sheng Y."/>
            <person name="Liu T."/>
            <person name="Pan Y.S."/>
            <person name="Xia L.Y."/>
            <person name="Li J."/>
            <person name="Zhao F."/>
            <person name="Cao W.C."/>
        </authorList>
    </citation>
    <scope>NUCLEOTIDE SEQUENCE</scope>
    <source>
        <strain evidence="2">Rmic-2018</strain>
    </source>
</reference>
<feature type="region of interest" description="Disordered" evidence="1">
    <location>
        <begin position="67"/>
        <end position="105"/>
    </location>
</feature>
<gene>
    <name evidence="2" type="ORF">HPB51_022523</name>
</gene>
<dbReference type="AlphaFoldDB" id="A0A9J6ECG6"/>
<accession>A0A9J6ECG6</accession>
<comment type="caution">
    <text evidence="2">The sequence shown here is derived from an EMBL/GenBank/DDBJ whole genome shotgun (WGS) entry which is preliminary data.</text>
</comment>
<evidence type="ECO:0000313" key="3">
    <source>
        <dbReference type="Proteomes" id="UP000821866"/>
    </source>
</evidence>
<dbReference type="Proteomes" id="UP000821866">
    <property type="component" value="Chromosome 3"/>
</dbReference>
<organism evidence="2 3">
    <name type="scientific">Rhipicephalus microplus</name>
    <name type="common">Cattle tick</name>
    <name type="synonym">Boophilus microplus</name>
    <dbReference type="NCBI Taxonomy" id="6941"/>
    <lineage>
        <taxon>Eukaryota</taxon>
        <taxon>Metazoa</taxon>
        <taxon>Ecdysozoa</taxon>
        <taxon>Arthropoda</taxon>
        <taxon>Chelicerata</taxon>
        <taxon>Arachnida</taxon>
        <taxon>Acari</taxon>
        <taxon>Parasitiformes</taxon>
        <taxon>Ixodida</taxon>
        <taxon>Ixodoidea</taxon>
        <taxon>Ixodidae</taxon>
        <taxon>Rhipicephalinae</taxon>
        <taxon>Rhipicephalus</taxon>
        <taxon>Boophilus</taxon>
    </lineage>
</organism>
<proteinExistence type="predicted"/>
<feature type="region of interest" description="Disordered" evidence="1">
    <location>
        <begin position="122"/>
        <end position="159"/>
    </location>
</feature>